<evidence type="ECO:0000313" key="2">
    <source>
        <dbReference type="Proteomes" id="UP000095287"/>
    </source>
</evidence>
<dbReference type="Proteomes" id="UP000095287">
    <property type="component" value="Unplaced"/>
</dbReference>
<evidence type="ECO:0000313" key="3">
    <source>
        <dbReference type="WBParaSite" id="L893_g4093.t1"/>
    </source>
</evidence>
<proteinExistence type="predicted"/>
<name>A0A1I8AB33_9BILA</name>
<dbReference type="GO" id="GO:0004869">
    <property type="term" value="F:cysteine-type endopeptidase inhibitor activity"/>
    <property type="evidence" value="ECO:0007669"/>
    <property type="project" value="InterPro"/>
</dbReference>
<dbReference type="CDD" id="cd00042">
    <property type="entry name" value="CY"/>
    <property type="match status" value="1"/>
</dbReference>
<dbReference type="InterPro" id="IPR046350">
    <property type="entry name" value="Cystatin_sf"/>
</dbReference>
<protein>
    <submittedName>
        <fullName evidence="3">Cystatin domain-containing protein</fullName>
    </submittedName>
</protein>
<feature type="signal peptide" evidence="1">
    <location>
        <begin position="1"/>
        <end position="17"/>
    </location>
</feature>
<dbReference type="Gene3D" id="3.10.450.10">
    <property type="match status" value="1"/>
</dbReference>
<keyword evidence="2" id="KW-1185">Reference proteome</keyword>
<dbReference type="AlphaFoldDB" id="A0A1I8AB33"/>
<feature type="chain" id="PRO_5009314504" evidence="1">
    <location>
        <begin position="18"/>
        <end position="96"/>
    </location>
</feature>
<reference evidence="3" key="1">
    <citation type="submission" date="2016-11" db="UniProtKB">
        <authorList>
            <consortium name="WormBaseParasite"/>
        </authorList>
    </citation>
    <scope>IDENTIFICATION</scope>
</reference>
<dbReference type="InterPro" id="IPR000010">
    <property type="entry name" value="Cystatin_dom"/>
</dbReference>
<keyword evidence="1" id="KW-0732">Signal</keyword>
<evidence type="ECO:0000256" key="1">
    <source>
        <dbReference type="SAM" id="SignalP"/>
    </source>
</evidence>
<dbReference type="WBParaSite" id="L893_g4093.t1">
    <property type="protein sequence ID" value="L893_g4093.t1"/>
    <property type="gene ID" value="L893_g4093"/>
</dbReference>
<organism evidence="2 3">
    <name type="scientific">Steinernema glaseri</name>
    <dbReference type="NCBI Taxonomy" id="37863"/>
    <lineage>
        <taxon>Eukaryota</taxon>
        <taxon>Metazoa</taxon>
        <taxon>Ecdysozoa</taxon>
        <taxon>Nematoda</taxon>
        <taxon>Chromadorea</taxon>
        <taxon>Rhabditida</taxon>
        <taxon>Tylenchina</taxon>
        <taxon>Panagrolaimomorpha</taxon>
        <taxon>Strongyloidoidea</taxon>
        <taxon>Steinernematidae</taxon>
        <taxon>Steinernema</taxon>
    </lineage>
</organism>
<accession>A0A1I8AB33</accession>
<dbReference type="SUPFAM" id="SSF54403">
    <property type="entry name" value="Cystatin/monellin"/>
    <property type="match status" value="1"/>
</dbReference>
<sequence length="96" mass="10665">MLALLLTLCSVSGALLGGWTDRDPDDPEILRVAKEALSQMTICPVSLQVLSARSQVVEGIKYDINLTYAPDFNKVHELVVVSQPWKEDPYEVLSYT</sequence>